<evidence type="ECO:0000313" key="2">
    <source>
        <dbReference type="Proteomes" id="UP000076502"/>
    </source>
</evidence>
<name>A0A154PUJ1_DUFNO</name>
<gene>
    <name evidence="1" type="ORF">WN55_07568</name>
</gene>
<sequence>MDRGRETIDLSLLGQIVKYLASESPPSVDVKPERKCAGRNAGEFTRSSCALVRSSMCNNEPLIIRDSSAPPLACKLRKSSSNAILRPCGSSDREGIGYEDERAK</sequence>
<dbReference type="Proteomes" id="UP000076502">
    <property type="component" value="Unassembled WGS sequence"/>
</dbReference>
<accession>A0A154PUJ1</accession>
<keyword evidence="2" id="KW-1185">Reference proteome</keyword>
<reference evidence="1 2" key="1">
    <citation type="submission" date="2015-07" db="EMBL/GenBank/DDBJ databases">
        <title>The genome of Dufourea novaeangliae.</title>
        <authorList>
            <person name="Pan H."/>
            <person name="Kapheim K."/>
        </authorList>
    </citation>
    <scope>NUCLEOTIDE SEQUENCE [LARGE SCALE GENOMIC DNA]</scope>
    <source>
        <strain evidence="1">0120121106</strain>
        <tissue evidence="1">Whole body</tissue>
    </source>
</reference>
<organism evidence="1 2">
    <name type="scientific">Dufourea novaeangliae</name>
    <name type="common">Sweat bee</name>
    <dbReference type="NCBI Taxonomy" id="178035"/>
    <lineage>
        <taxon>Eukaryota</taxon>
        <taxon>Metazoa</taxon>
        <taxon>Ecdysozoa</taxon>
        <taxon>Arthropoda</taxon>
        <taxon>Hexapoda</taxon>
        <taxon>Insecta</taxon>
        <taxon>Pterygota</taxon>
        <taxon>Neoptera</taxon>
        <taxon>Endopterygota</taxon>
        <taxon>Hymenoptera</taxon>
        <taxon>Apocrita</taxon>
        <taxon>Aculeata</taxon>
        <taxon>Apoidea</taxon>
        <taxon>Anthophila</taxon>
        <taxon>Halictidae</taxon>
        <taxon>Rophitinae</taxon>
        <taxon>Dufourea</taxon>
    </lineage>
</organism>
<proteinExistence type="predicted"/>
<dbReference type="EMBL" id="KQ435131">
    <property type="protein sequence ID" value="KZC14870.1"/>
    <property type="molecule type" value="Genomic_DNA"/>
</dbReference>
<evidence type="ECO:0000313" key="1">
    <source>
        <dbReference type="EMBL" id="KZC14870.1"/>
    </source>
</evidence>
<protein>
    <submittedName>
        <fullName evidence="1">Uncharacterized protein</fullName>
    </submittedName>
</protein>
<dbReference type="AlphaFoldDB" id="A0A154PUJ1"/>